<dbReference type="EMBL" id="DAAYTU010000230">
    <property type="protein sequence ID" value="HAG5773582.1"/>
    <property type="molecule type" value="Genomic_DNA"/>
</dbReference>
<reference evidence="5 6" key="1">
    <citation type="journal article" date="2015" name="Genome Announc.">
        <title>Draft Genome Sequences of Human-Pathogenic Escherichia coli O26:H11 Strains Carrying the stx2 Gene Only and Circulating in France.</title>
        <authorList>
            <person name="Delannoy S."/>
            <person name="Mariani-Kurkdjian P."/>
            <person name="Bonacorsi S."/>
            <person name="Liguori S."/>
            <person name="Ison S.A."/>
            <person name="Fach P."/>
        </authorList>
    </citation>
    <scope>NUCLEOTIDE SEQUENCE [LARGE SCALE GENOMIC DNA]</scope>
    <source>
        <strain evidence="5 6">34870</strain>
    </source>
</reference>
<dbReference type="EMBL" id="AASZRA010000046">
    <property type="protein sequence ID" value="EFI6955059.1"/>
    <property type="molecule type" value="Genomic_DNA"/>
</dbReference>
<evidence type="ECO:0000313" key="1">
    <source>
        <dbReference type="EMBL" id="EFI6955059.1"/>
    </source>
</evidence>
<protein>
    <submittedName>
        <fullName evidence="3">Uncharacterized protein</fullName>
    </submittedName>
</protein>
<reference evidence="3" key="3">
    <citation type="journal article" date="2018" name="Genome Biol.">
        <title>SKESA: strategic k-mer extension for scrupulous assemblies.</title>
        <authorList>
            <person name="Souvorov A."/>
            <person name="Agarwala R."/>
            <person name="Lipman D.J."/>
        </authorList>
    </citation>
    <scope>NUCLEOTIDE SEQUENCE [LARGE SCALE GENOMIC DNA]</scope>
    <source>
        <strain evidence="3">1839</strain>
    </source>
</reference>
<evidence type="ECO:0000313" key="4">
    <source>
        <dbReference type="EMBL" id="NYP86796.1"/>
    </source>
</evidence>
<dbReference type="EMBL" id="LDXE02000005">
    <property type="protein sequence ID" value="PBN70370.1"/>
    <property type="molecule type" value="Genomic_DNA"/>
</dbReference>
<evidence type="ECO:0000313" key="6">
    <source>
        <dbReference type="Proteomes" id="UP000036331"/>
    </source>
</evidence>
<dbReference type="AlphaFoldDB" id="A0A193LVZ9"/>
<evidence type="ECO:0000313" key="5">
    <source>
        <dbReference type="EMBL" id="PBN70370.1"/>
    </source>
</evidence>
<gene>
    <name evidence="5" type="ORF">ABE91_023215</name>
    <name evidence="1" type="ORF">BCB93_004793</name>
    <name evidence="4" type="ORF">G4A47_16565</name>
    <name evidence="2" type="ORF">GGB84_003132</name>
    <name evidence="3" type="ORF">GGB84_005438</name>
</gene>
<proteinExistence type="predicted"/>
<dbReference type="Proteomes" id="UP000517067">
    <property type="component" value="Unassembled WGS sequence"/>
</dbReference>
<reference evidence="4 7" key="4">
    <citation type="journal article" date="2020" name="J. Appl. Microbiol.">
        <title>Genetic characterization of Shigatoxigenic and enteropathogenic Escherichia coli O80:H2 from diarrheic and septicemic calves and relatedness to human Shigatoxigenic E. coli O80:H2.</title>
        <authorList>
            <person name="Habets A."/>
            <person name="Crombe F."/>
            <person name="Nakamura K."/>
            <person name="Guerin V."/>
            <person name="De Rauw K."/>
            <person name="Pierard D."/>
            <person name="Saulmont M."/>
            <person name="Hayashi T."/>
            <person name="Mainil J.G."/>
            <person name="Thiry D."/>
        </authorList>
    </citation>
    <scope>NUCLEOTIDE SEQUENCE [LARGE SCALE GENOMIC DNA]</scope>
    <source>
        <strain evidence="4 7">EH3307</strain>
    </source>
</reference>
<sequence length="77" mass="8788">MIRRVVNSLYHRYNRCPRVGQWFTTSNGHVLRVCLVNTESQKVVCQVQGRTHTLSYPLVAFQSGKMFKRLGGGYASV</sequence>
<dbReference type="EMBL" id="JABUPU010000023">
    <property type="protein sequence ID" value="NYP86796.1"/>
    <property type="molecule type" value="Genomic_DNA"/>
</dbReference>
<reference evidence="1" key="6">
    <citation type="submission" date="2020-02" db="EMBL/GenBank/DDBJ databases">
        <authorList>
            <consortium name="GenomeTrakr network: Whole genome sequencing for foodborne pathogen traceback"/>
        </authorList>
    </citation>
    <scope>NUCLEOTIDE SEQUENCE</scope>
    <source>
        <strain evidence="1">CFSAN046653</strain>
    </source>
</reference>
<evidence type="ECO:0000313" key="3">
    <source>
        <dbReference type="EMBL" id="HAG5773582.1"/>
    </source>
</evidence>
<dbReference type="Proteomes" id="UP000775646">
    <property type="component" value="Unassembled WGS sequence"/>
</dbReference>
<name>A0A193LVZ9_ECOLX</name>
<accession>A0A193LVZ9</accession>
<reference evidence="5" key="2">
    <citation type="submission" date="2017-03" db="EMBL/GenBank/DDBJ databases">
        <title>The mobilome is the main driver of stx2-positive O26:H11 Escherichia coli strains evolution.</title>
        <authorList>
            <person name="Delannoy S."/>
            <person name="Mariani-Kurkdjian P."/>
            <person name="Webb H.E."/>
            <person name="Bonacorsi S."/>
            <person name="Fach P."/>
        </authorList>
    </citation>
    <scope>NUCLEOTIDE SEQUENCE</scope>
    <source>
        <strain evidence="5">34870</strain>
    </source>
</reference>
<organism evidence="3">
    <name type="scientific">Escherichia coli</name>
    <dbReference type="NCBI Taxonomy" id="562"/>
    <lineage>
        <taxon>Bacteria</taxon>
        <taxon>Pseudomonadati</taxon>
        <taxon>Pseudomonadota</taxon>
        <taxon>Gammaproteobacteria</taxon>
        <taxon>Enterobacterales</taxon>
        <taxon>Enterobacteriaceae</taxon>
        <taxon>Escherichia</taxon>
    </lineage>
</organism>
<reference evidence="3" key="5">
    <citation type="submission" date="2020-02" db="EMBL/GenBank/DDBJ databases">
        <authorList>
            <consortium name="NCBI Pathogen Detection Project"/>
        </authorList>
    </citation>
    <scope>NUCLEOTIDE SEQUENCE</scope>
    <source>
        <strain evidence="3">1839</strain>
    </source>
</reference>
<comment type="caution">
    <text evidence="3">The sequence shown here is derived from an EMBL/GenBank/DDBJ whole genome shotgun (WGS) entry which is preliminary data.</text>
</comment>
<evidence type="ECO:0000313" key="2">
    <source>
        <dbReference type="EMBL" id="HAG5771436.1"/>
    </source>
</evidence>
<dbReference type="Proteomes" id="UP000036331">
    <property type="component" value="Unassembled WGS sequence"/>
</dbReference>
<evidence type="ECO:0000313" key="7">
    <source>
        <dbReference type="Proteomes" id="UP000517067"/>
    </source>
</evidence>
<dbReference type="EMBL" id="DAAYTU010000019">
    <property type="protein sequence ID" value="HAG5771436.1"/>
    <property type="molecule type" value="Genomic_DNA"/>
</dbReference>
<dbReference type="RefSeq" id="WP_000621231.1">
    <property type="nucleotide sequence ID" value="NZ_BGDS01000017.1"/>
</dbReference>